<keyword evidence="3" id="KW-1185">Reference proteome</keyword>
<protein>
    <submittedName>
        <fullName evidence="2">Uncharacterized protein</fullName>
    </submittedName>
</protein>
<evidence type="ECO:0000256" key="1">
    <source>
        <dbReference type="SAM" id="Phobius"/>
    </source>
</evidence>
<feature type="transmembrane region" description="Helical" evidence="1">
    <location>
        <begin position="180"/>
        <end position="200"/>
    </location>
</feature>
<evidence type="ECO:0000313" key="3">
    <source>
        <dbReference type="Proteomes" id="UP001415857"/>
    </source>
</evidence>
<dbReference type="PANTHER" id="PTHR34945:SF4">
    <property type="entry name" value="2-OXOGLUTARATE (2OG) AND FE(II)-DEPENDENT OXYGENASE SUPERFAMILY PROTEIN"/>
    <property type="match status" value="1"/>
</dbReference>
<keyword evidence="1" id="KW-0812">Transmembrane</keyword>
<reference evidence="2 3" key="1">
    <citation type="journal article" date="2024" name="Plant J.">
        <title>Genome sequences and population genomics reveal climatic adaptation and genomic divergence between two closely related sweetgum species.</title>
        <authorList>
            <person name="Xu W.Q."/>
            <person name="Ren C.Q."/>
            <person name="Zhang X.Y."/>
            <person name="Comes H.P."/>
            <person name="Liu X.H."/>
            <person name="Li Y.G."/>
            <person name="Kettle C.J."/>
            <person name="Jalonen R."/>
            <person name="Gaisberger H."/>
            <person name="Ma Y.Z."/>
            <person name="Qiu Y.X."/>
        </authorList>
    </citation>
    <scope>NUCLEOTIDE SEQUENCE [LARGE SCALE GENOMIC DNA]</scope>
    <source>
        <strain evidence="2">Hangzhou</strain>
    </source>
</reference>
<keyword evidence="1" id="KW-0472">Membrane</keyword>
<dbReference type="PANTHER" id="PTHR34945">
    <property type="entry name" value="2-OXOGLUTARATE (2OG) AND FE(II)-DEPENDENT OXYGENASE SUPERFAMILY PROTEIN"/>
    <property type="match status" value="1"/>
</dbReference>
<evidence type="ECO:0000313" key="2">
    <source>
        <dbReference type="EMBL" id="KAK9290956.1"/>
    </source>
</evidence>
<keyword evidence="1" id="KW-1133">Transmembrane helix</keyword>
<sequence length="201" mass="22701">MEGERDVIGTEKYRKFSQKMENVGRTLEVIAEELGRVFSENAAKGSGKRIRERESVLCLYRHSHEGVLDQKPPSDSEKNCKSCDHALSLHLPVKQAEFCVQSERGPLSFDTGPDTIVVTAGELLEEWSLGEFKFVSGEMIFEPDIHESQASLFIELKCSPLTLNHELNKISKTISLVDQLFIVLIVAFLYKFVVFISSQFT</sequence>
<name>A0AAP0SAX2_LIQFO</name>
<dbReference type="AlphaFoldDB" id="A0AAP0SAX2"/>
<dbReference type="Proteomes" id="UP001415857">
    <property type="component" value="Unassembled WGS sequence"/>
</dbReference>
<accession>A0AAP0SAX2</accession>
<organism evidence="2 3">
    <name type="scientific">Liquidambar formosana</name>
    <name type="common">Formosan gum</name>
    <dbReference type="NCBI Taxonomy" id="63359"/>
    <lineage>
        <taxon>Eukaryota</taxon>
        <taxon>Viridiplantae</taxon>
        <taxon>Streptophyta</taxon>
        <taxon>Embryophyta</taxon>
        <taxon>Tracheophyta</taxon>
        <taxon>Spermatophyta</taxon>
        <taxon>Magnoliopsida</taxon>
        <taxon>eudicotyledons</taxon>
        <taxon>Gunneridae</taxon>
        <taxon>Pentapetalae</taxon>
        <taxon>Saxifragales</taxon>
        <taxon>Altingiaceae</taxon>
        <taxon>Liquidambar</taxon>
    </lineage>
</organism>
<gene>
    <name evidence="2" type="ORF">L1049_009136</name>
</gene>
<proteinExistence type="predicted"/>
<comment type="caution">
    <text evidence="2">The sequence shown here is derived from an EMBL/GenBank/DDBJ whole genome shotgun (WGS) entry which is preliminary data.</text>
</comment>
<dbReference type="EMBL" id="JBBPBK010000002">
    <property type="protein sequence ID" value="KAK9290956.1"/>
    <property type="molecule type" value="Genomic_DNA"/>
</dbReference>